<protein>
    <submittedName>
        <fullName evidence="1">Uncharacterized protein</fullName>
    </submittedName>
</protein>
<name>A0A2P2NQ65_RHIMU</name>
<evidence type="ECO:0000313" key="1">
    <source>
        <dbReference type="EMBL" id="MBX44646.1"/>
    </source>
</evidence>
<dbReference type="AlphaFoldDB" id="A0A2P2NQ65"/>
<dbReference type="EMBL" id="GGEC01064162">
    <property type="protein sequence ID" value="MBX44646.1"/>
    <property type="molecule type" value="Transcribed_RNA"/>
</dbReference>
<accession>A0A2P2NQ65</accession>
<sequence>MDRNLMTTKKHVNVQSHIMIETINTFQLFISSPKINLT</sequence>
<organism evidence="1">
    <name type="scientific">Rhizophora mucronata</name>
    <name type="common">Asiatic mangrove</name>
    <dbReference type="NCBI Taxonomy" id="61149"/>
    <lineage>
        <taxon>Eukaryota</taxon>
        <taxon>Viridiplantae</taxon>
        <taxon>Streptophyta</taxon>
        <taxon>Embryophyta</taxon>
        <taxon>Tracheophyta</taxon>
        <taxon>Spermatophyta</taxon>
        <taxon>Magnoliopsida</taxon>
        <taxon>eudicotyledons</taxon>
        <taxon>Gunneridae</taxon>
        <taxon>Pentapetalae</taxon>
        <taxon>rosids</taxon>
        <taxon>fabids</taxon>
        <taxon>Malpighiales</taxon>
        <taxon>Rhizophoraceae</taxon>
        <taxon>Rhizophora</taxon>
    </lineage>
</organism>
<proteinExistence type="predicted"/>
<reference evidence="1" key="1">
    <citation type="submission" date="2018-02" db="EMBL/GenBank/DDBJ databases">
        <title>Rhizophora mucronata_Transcriptome.</title>
        <authorList>
            <person name="Meera S.P."/>
            <person name="Sreeshan A."/>
            <person name="Augustine A."/>
        </authorList>
    </citation>
    <scope>NUCLEOTIDE SEQUENCE</scope>
    <source>
        <tissue evidence="1">Leaf</tissue>
    </source>
</reference>